<comment type="caution">
    <text evidence="1">The sequence shown here is derived from an EMBL/GenBank/DDBJ whole genome shotgun (WGS) entry which is preliminary data.</text>
</comment>
<evidence type="ECO:0000313" key="1">
    <source>
        <dbReference type="EMBL" id="PTD20824.1"/>
    </source>
</evidence>
<reference evidence="1 2" key="1">
    <citation type="submission" date="2017-11" db="EMBL/GenBank/DDBJ databases">
        <title>Sphingomonas oleivorans sp. nov., isolated from oil-contaminated soil.</title>
        <authorList>
            <person name="Wang L."/>
            <person name="Chen L."/>
        </authorList>
    </citation>
    <scope>NUCLEOTIDE SEQUENCE [LARGE SCALE GENOMIC DNA]</scope>
    <source>
        <strain evidence="1 2">K101</strain>
    </source>
</reference>
<dbReference type="Proteomes" id="UP000241206">
    <property type="component" value="Unassembled WGS sequence"/>
</dbReference>
<organism evidence="1 2">
    <name type="scientific">Edaphosphingomonas fennica</name>
    <dbReference type="NCBI Taxonomy" id="114404"/>
    <lineage>
        <taxon>Bacteria</taxon>
        <taxon>Pseudomonadati</taxon>
        <taxon>Pseudomonadota</taxon>
        <taxon>Alphaproteobacteria</taxon>
        <taxon>Sphingomonadales</taxon>
        <taxon>Rhizorhabdaceae</taxon>
        <taxon>Edaphosphingomonas</taxon>
    </lineage>
</organism>
<name>A0A2T4HYC2_9SPHN</name>
<keyword evidence="2" id="KW-1185">Reference proteome</keyword>
<protein>
    <submittedName>
        <fullName evidence="1">Uncharacterized protein</fullName>
    </submittedName>
</protein>
<accession>A0A2T4HYC2</accession>
<dbReference type="AlphaFoldDB" id="A0A2T4HYC2"/>
<dbReference type="EMBL" id="PHHF01000045">
    <property type="protein sequence ID" value="PTD20824.1"/>
    <property type="molecule type" value="Genomic_DNA"/>
</dbReference>
<sequence>MCFIEHHQVPARGVLTIAQRERNRPLTLGQALDHLSDPRAVLLVNERSGLRTCCAGSTSRATMIRQETARWRY</sequence>
<evidence type="ECO:0000313" key="2">
    <source>
        <dbReference type="Proteomes" id="UP000241206"/>
    </source>
</evidence>
<gene>
    <name evidence="1" type="ORF">CV103_11090</name>
</gene>
<proteinExistence type="predicted"/>